<proteinExistence type="predicted"/>
<evidence type="ECO:0000313" key="2">
    <source>
        <dbReference type="Proteomes" id="UP001238179"/>
    </source>
</evidence>
<sequence length="210" mass="22818">MAPSSINQTVNDWTTQVLVAAGHLVWLYRRLGDERQAALALRAMGPCEERAQRLGLKSGISQLQARFLSDPLDEVAREARAWQWLVEGHAGISAFHGMVEGDDDKGRRLRSNQAATTKALHLALRGYHVAFPATLAEEGIRAALESATARCARAFTMDLQDASDEERADLRLELQSTILDALILELSAAGNLALGKDDPRALNPLAPTGL</sequence>
<organism evidence="1 2">
    <name type="scientific">Mesoterricola silvestris</name>
    <dbReference type="NCBI Taxonomy" id="2927979"/>
    <lineage>
        <taxon>Bacteria</taxon>
        <taxon>Pseudomonadati</taxon>
        <taxon>Acidobacteriota</taxon>
        <taxon>Holophagae</taxon>
        <taxon>Holophagales</taxon>
        <taxon>Holophagaceae</taxon>
        <taxon>Mesoterricola</taxon>
    </lineage>
</organism>
<dbReference type="KEGG" id="msil:METEAL_23440"/>
<accession>A0AA48GS05</accession>
<protein>
    <submittedName>
        <fullName evidence="1">Uncharacterized protein</fullName>
    </submittedName>
</protein>
<dbReference type="RefSeq" id="WP_316411813.1">
    <property type="nucleotide sequence ID" value="NZ_AP027080.1"/>
</dbReference>
<evidence type="ECO:0000313" key="1">
    <source>
        <dbReference type="EMBL" id="BDU73170.1"/>
    </source>
</evidence>
<dbReference type="AlphaFoldDB" id="A0AA48GS05"/>
<dbReference type="EMBL" id="AP027080">
    <property type="protein sequence ID" value="BDU73170.1"/>
    <property type="molecule type" value="Genomic_DNA"/>
</dbReference>
<dbReference type="Proteomes" id="UP001238179">
    <property type="component" value="Chromosome"/>
</dbReference>
<reference evidence="2" key="1">
    <citation type="journal article" date="2023" name="Int. J. Syst. Evol. Microbiol.">
        <title>Mesoterricola silvestris gen. nov., sp. nov., Mesoterricola sediminis sp. nov., Geothrix oryzae sp. nov., Geothrix edaphica sp. nov., Geothrix rubra sp. nov., and Geothrix limicola sp. nov., six novel members of Acidobacteriota isolated from soils.</title>
        <authorList>
            <person name="Itoh H."/>
            <person name="Sugisawa Y."/>
            <person name="Mise K."/>
            <person name="Xu Z."/>
            <person name="Kuniyasu M."/>
            <person name="Ushijima N."/>
            <person name="Kawano K."/>
            <person name="Kobayashi E."/>
            <person name="Shiratori Y."/>
            <person name="Masuda Y."/>
            <person name="Senoo K."/>
        </authorList>
    </citation>
    <scope>NUCLEOTIDE SEQUENCE [LARGE SCALE GENOMIC DNA]</scope>
    <source>
        <strain evidence="2">W79</strain>
    </source>
</reference>
<name>A0AA48GS05_9BACT</name>
<gene>
    <name evidence="1" type="ORF">METEAL_23440</name>
</gene>
<keyword evidence="2" id="KW-1185">Reference proteome</keyword>